<dbReference type="AlphaFoldDB" id="A0A810Q732"/>
<comment type="catalytic activity">
    <reaction evidence="6 7">
        <text>Release of N-terminal amino acids, preferentially methionine, from peptides and arylamides.</text>
        <dbReference type="EC" id="3.4.11.18"/>
    </reaction>
</comment>
<evidence type="ECO:0000256" key="6">
    <source>
        <dbReference type="HAMAP-Rule" id="MF_01974"/>
    </source>
</evidence>
<keyword evidence="10" id="KW-1185">Reference proteome</keyword>
<dbReference type="NCBIfam" id="TIGR00500">
    <property type="entry name" value="met_pdase_I"/>
    <property type="match status" value="1"/>
</dbReference>
<dbReference type="EC" id="3.4.11.18" evidence="6 7"/>
<keyword evidence="3 6" id="KW-0645">Protease</keyword>
<dbReference type="CDD" id="cd01086">
    <property type="entry name" value="MetAP1"/>
    <property type="match status" value="1"/>
</dbReference>
<keyword evidence="2 6" id="KW-0031">Aminopeptidase</keyword>
<sequence>MITLKSAHEIELMRRAGKITAAARALAREMVKPGVTTHQIDKAVFDFIRSHGATPSFLHYNGYPASVCVSVNDEIIHGIPGPRVLQEGDVVSVDVGAYIGGVHGDCAGTYPCGKVSDEDMDLIRVTQESFFQGLKYAREGYRLSDISAAVQQYAESHGYSIVREYVGHGIGHHMHEPPEVPNFGKPGHGPRLLRGMTIAVEPMVNAGSAAIRQMPDGWTVKTADGKKAAHYENTILITAGDPELLTDASESLV</sequence>
<evidence type="ECO:0000259" key="8">
    <source>
        <dbReference type="Pfam" id="PF00557"/>
    </source>
</evidence>
<comment type="similarity">
    <text evidence="6">Belongs to the peptidase M24A family. Methionine aminopeptidase type 1 subfamily.</text>
</comment>
<protein>
    <recommendedName>
        <fullName evidence="6 7">Methionine aminopeptidase</fullName>
        <shortName evidence="6">MAP</shortName>
        <shortName evidence="6">MetAP</shortName>
        <ecNumber evidence="6 7">3.4.11.18</ecNumber>
    </recommendedName>
    <alternativeName>
        <fullName evidence="6">Peptidase M</fullName>
    </alternativeName>
</protein>
<evidence type="ECO:0000313" key="9">
    <source>
        <dbReference type="EMBL" id="BCK82082.1"/>
    </source>
</evidence>
<dbReference type="PROSITE" id="PS00680">
    <property type="entry name" value="MAP_1"/>
    <property type="match status" value="1"/>
</dbReference>
<dbReference type="Gene3D" id="3.90.230.10">
    <property type="entry name" value="Creatinase/methionine aminopeptidase superfamily"/>
    <property type="match status" value="1"/>
</dbReference>
<feature type="binding site" evidence="6">
    <location>
        <position position="232"/>
    </location>
    <ligand>
        <name>a divalent metal cation</name>
        <dbReference type="ChEBI" id="CHEBI:60240"/>
        <label>1</label>
    </ligand>
</feature>
<keyword evidence="4 6" id="KW-0479">Metal-binding</keyword>
<feature type="domain" description="Peptidase M24" evidence="8">
    <location>
        <begin position="11"/>
        <end position="239"/>
    </location>
</feature>
<dbReference type="GO" id="GO:0005829">
    <property type="term" value="C:cytosol"/>
    <property type="evidence" value="ECO:0007669"/>
    <property type="project" value="TreeGrafter"/>
</dbReference>
<evidence type="ECO:0000256" key="1">
    <source>
        <dbReference type="ARBA" id="ARBA00002521"/>
    </source>
</evidence>
<dbReference type="GO" id="GO:0004239">
    <property type="term" value="F:initiator methionyl aminopeptidase activity"/>
    <property type="evidence" value="ECO:0007669"/>
    <property type="project" value="UniProtKB-UniRule"/>
</dbReference>
<evidence type="ECO:0000313" key="10">
    <source>
        <dbReference type="Proteomes" id="UP000681035"/>
    </source>
</evidence>
<feature type="binding site" evidence="6">
    <location>
        <position position="175"/>
    </location>
    <ligand>
        <name>substrate</name>
    </ligand>
</feature>
<keyword evidence="5 6" id="KW-0378">Hydrolase</keyword>
<dbReference type="HAMAP" id="MF_01974">
    <property type="entry name" value="MetAP_1"/>
    <property type="match status" value="1"/>
</dbReference>
<feature type="binding site" evidence="6">
    <location>
        <position position="168"/>
    </location>
    <ligand>
        <name>a divalent metal cation</name>
        <dbReference type="ChEBI" id="CHEBI:60240"/>
        <label>2</label>
        <note>catalytic</note>
    </ligand>
</feature>
<comment type="function">
    <text evidence="1 6">Removes the N-terminal methionine from nascent proteins. The N-terminal methionine is often cleaved when the second residue in the primary sequence is small and uncharged (Met-Ala-, Cys, Gly, Pro, Ser, Thr, or Val). Requires deformylation of the N(alpha)-formylated initiator methionine before it can be hydrolyzed.</text>
</comment>
<organism evidence="9 10">
    <name type="scientific">Vescimonas coprocola</name>
    <dbReference type="NCBI Taxonomy" id="2714355"/>
    <lineage>
        <taxon>Bacteria</taxon>
        <taxon>Bacillati</taxon>
        <taxon>Bacillota</taxon>
        <taxon>Clostridia</taxon>
        <taxon>Eubacteriales</taxon>
        <taxon>Oscillospiraceae</taxon>
        <taxon>Vescimonas</taxon>
    </lineage>
</organism>
<dbReference type="KEGG" id="vcop:MM50RIKEN_18450"/>
<feature type="binding site" evidence="6">
    <location>
        <position position="232"/>
    </location>
    <ligand>
        <name>a divalent metal cation</name>
        <dbReference type="ChEBI" id="CHEBI:60240"/>
        <label>2</label>
        <note>catalytic</note>
    </ligand>
</feature>
<feature type="binding site" evidence="6">
    <location>
        <position position="201"/>
    </location>
    <ligand>
        <name>a divalent metal cation</name>
        <dbReference type="ChEBI" id="CHEBI:60240"/>
        <label>2</label>
        <note>catalytic</note>
    </ligand>
</feature>
<dbReference type="PANTHER" id="PTHR43330">
    <property type="entry name" value="METHIONINE AMINOPEPTIDASE"/>
    <property type="match status" value="1"/>
</dbReference>
<dbReference type="InterPro" id="IPR001714">
    <property type="entry name" value="Pept_M24_MAP"/>
</dbReference>
<feature type="binding site" evidence="6">
    <location>
        <position position="105"/>
    </location>
    <ligand>
        <name>a divalent metal cation</name>
        <dbReference type="ChEBI" id="CHEBI:60240"/>
        <label>2</label>
        <note>catalytic</note>
    </ligand>
</feature>
<dbReference type="Proteomes" id="UP000681035">
    <property type="component" value="Chromosome"/>
</dbReference>
<evidence type="ECO:0000256" key="4">
    <source>
        <dbReference type="ARBA" id="ARBA00022723"/>
    </source>
</evidence>
<dbReference type="SUPFAM" id="SSF55920">
    <property type="entry name" value="Creatinase/aminopeptidase"/>
    <property type="match status" value="1"/>
</dbReference>
<dbReference type="Pfam" id="PF00557">
    <property type="entry name" value="Peptidase_M24"/>
    <property type="match status" value="1"/>
</dbReference>
<dbReference type="RefSeq" id="WP_021858711.1">
    <property type="nucleotide sequence ID" value="NZ_AP023418.1"/>
</dbReference>
<dbReference type="EMBL" id="AP023418">
    <property type="protein sequence ID" value="BCK82082.1"/>
    <property type="molecule type" value="Genomic_DNA"/>
</dbReference>
<evidence type="ECO:0000256" key="3">
    <source>
        <dbReference type="ARBA" id="ARBA00022670"/>
    </source>
</evidence>
<evidence type="ECO:0000256" key="2">
    <source>
        <dbReference type="ARBA" id="ARBA00022438"/>
    </source>
</evidence>
<dbReference type="PRINTS" id="PR00599">
    <property type="entry name" value="MAPEPTIDASE"/>
</dbReference>
<dbReference type="InterPro" id="IPR002467">
    <property type="entry name" value="Pept_M24A_MAP1"/>
</dbReference>
<gene>
    <name evidence="9" type="primary">map1</name>
    <name evidence="6" type="synonym">map</name>
    <name evidence="9" type="ORF">MM50RIKEN_18450</name>
</gene>
<dbReference type="GO" id="GO:0006508">
    <property type="term" value="P:proteolysis"/>
    <property type="evidence" value="ECO:0007669"/>
    <property type="project" value="UniProtKB-KW"/>
</dbReference>
<dbReference type="InterPro" id="IPR000994">
    <property type="entry name" value="Pept_M24"/>
</dbReference>
<dbReference type="InterPro" id="IPR036005">
    <property type="entry name" value="Creatinase/aminopeptidase-like"/>
</dbReference>
<feature type="binding site" evidence="6">
    <location>
        <position position="77"/>
    </location>
    <ligand>
        <name>substrate</name>
    </ligand>
</feature>
<proteinExistence type="inferred from homology"/>
<evidence type="ECO:0000256" key="7">
    <source>
        <dbReference type="RuleBase" id="RU003653"/>
    </source>
</evidence>
<dbReference type="GO" id="GO:0046872">
    <property type="term" value="F:metal ion binding"/>
    <property type="evidence" value="ECO:0007669"/>
    <property type="project" value="UniProtKB-UniRule"/>
</dbReference>
<comment type="cofactor">
    <cofactor evidence="6">
        <name>Co(2+)</name>
        <dbReference type="ChEBI" id="CHEBI:48828"/>
    </cofactor>
    <cofactor evidence="6">
        <name>Zn(2+)</name>
        <dbReference type="ChEBI" id="CHEBI:29105"/>
    </cofactor>
    <cofactor evidence="6">
        <name>Mn(2+)</name>
        <dbReference type="ChEBI" id="CHEBI:29035"/>
    </cofactor>
    <cofactor evidence="6">
        <name>Fe(2+)</name>
        <dbReference type="ChEBI" id="CHEBI:29033"/>
    </cofactor>
    <text evidence="6">Binds 2 divalent metal cations per subunit. Has a high-affinity and a low affinity metal-binding site. The true nature of the physiological cofactor is under debate. The enzyme is active with cobalt, zinc, manganese or divalent iron ions. Most likely, methionine aminopeptidases function as mononuclear Fe(2+)-metalloproteases under physiological conditions, and the catalytically relevant metal-binding site has been assigned to the histidine-containing high-affinity site.</text>
</comment>
<name>A0A810Q732_9FIRM</name>
<evidence type="ECO:0000256" key="5">
    <source>
        <dbReference type="ARBA" id="ARBA00022801"/>
    </source>
</evidence>
<reference evidence="9" key="1">
    <citation type="submission" date="2020-09" db="EMBL/GenBank/DDBJ databases">
        <title>New species isolated from human feces.</title>
        <authorList>
            <person name="Kitahara M."/>
            <person name="Shigeno Y."/>
            <person name="Shime M."/>
            <person name="Matsumoto Y."/>
            <person name="Nakamura S."/>
            <person name="Motooka D."/>
            <person name="Fukuoka S."/>
            <person name="Nishikawa H."/>
            <person name="Benno Y."/>
        </authorList>
    </citation>
    <scope>NUCLEOTIDE SEQUENCE</scope>
    <source>
        <strain evidence="9">MM50</strain>
    </source>
</reference>
<feature type="binding site" evidence="6">
    <location>
        <position position="94"/>
    </location>
    <ligand>
        <name>a divalent metal cation</name>
        <dbReference type="ChEBI" id="CHEBI:60240"/>
        <label>1</label>
    </ligand>
</feature>
<feature type="binding site" evidence="6">
    <location>
        <position position="105"/>
    </location>
    <ligand>
        <name>a divalent metal cation</name>
        <dbReference type="ChEBI" id="CHEBI:60240"/>
        <label>1</label>
    </ligand>
</feature>
<dbReference type="GO" id="GO:0070006">
    <property type="term" value="F:metalloaminopeptidase activity"/>
    <property type="evidence" value="ECO:0007669"/>
    <property type="project" value="UniProtKB-UniRule"/>
</dbReference>
<dbReference type="PANTHER" id="PTHR43330:SF27">
    <property type="entry name" value="METHIONINE AMINOPEPTIDASE"/>
    <property type="match status" value="1"/>
</dbReference>
<comment type="subunit">
    <text evidence="6">Monomer.</text>
</comment>
<accession>A0A810Q732</accession>